<evidence type="ECO:0000259" key="1">
    <source>
        <dbReference type="Pfam" id="PF00078"/>
    </source>
</evidence>
<dbReference type="AlphaFoldDB" id="A0A2K3P4W0"/>
<dbReference type="PANTHER" id="PTHR33116:SF78">
    <property type="entry name" value="OS12G0587133 PROTEIN"/>
    <property type="match status" value="1"/>
</dbReference>
<dbReference type="Pfam" id="PF00078">
    <property type="entry name" value="RVT_1"/>
    <property type="match status" value="1"/>
</dbReference>
<accession>A0A2K3P4W0</accession>
<dbReference type="InterPro" id="IPR000477">
    <property type="entry name" value="RT_dom"/>
</dbReference>
<evidence type="ECO:0000313" key="3">
    <source>
        <dbReference type="Proteomes" id="UP000236291"/>
    </source>
</evidence>
<dbReference type="EMBL" id="ASHM01003734">
    <property type="protein sequence ID" value="PNY10310.1"/>
    <property type="molecule type" value="Genomic_DNA"/>
</dbReference>
<dbReference type="PANTHER" id="PTHR33116">
    <property type="entry name" value="REVERSE TRANSCRIPTASE ZINC-BINDING DOMAIN-CONTAINING PROTEIN-RELATED-RELATED"/>
    <property type="match status" value="1"/>
</dbReference>
<name>A0A2K3P4W0_TRIPR</name>
<protein>
    <submittedName>
        <fullName evidence="2">Ribonuclease H</fullName>
    </submittedName>
</protein>
<proteinExistence type="predicted"/>
<reference evidence="2 3" key="2">
    <citation type="journal article" date="2017" name="Front. Plant Sci.">
        <title>Gene Classification and Mining of Molecular Markers Useful in Red Clover (Trifolium pratense) Breeding.</title>
        <authorList>
            <person name="Istvanek J."/>
            <person name="Dluhosova J."/>
            <person name="Dluhos P."/>
            <person name="Patkova L."/>
            <person name="Nedelnik J."/>
            <person name="Repkova J."/>
        </authorList>
    </citation>
    <scope>NUCLEOTIDE SEQUENCE [LARGE SCALE GENOMIC DNA]</scope>
    <source>
        <strain evidence="3">cv. Tatra</strain>
        <tissue evidence="2">Young leaves</tissue>
    </source>
</reference>
<organism evidence="2 3">
    <name type="scientific">Trifolium pratense</name>
    <name type="common">Red clover</name>
    <dbReference type="NCBI Taxonomy" id="57577"/>
    <lineage>
        <taxon>Eukaryota</taxon>
        <taxon>Viridiplantae</taxon>
        <taxon>Streptophyta</taxon>
        <taxon>Embryophyta</taxon>
        <taxon>Tracheophyta</taxon>
        <taxon>Spermatophyta</taxon>
        <taxon>Magnoliopsida</taxon>
        <taxon>eudicotyledons</taxon>
        <taxon>Gunneridae</taxon>
        <taxon>Pentapetalae</taxon>
        <taxon>rosids</taxon>
        <taxon>fabids</taxon>
        <taxon>Fabales</taxon>
        <taxon>Fabaceae</taxon>
        <taxon>Papilionoideae</taxon>
        <taxon>50 kb inversion clade</taxon>
        <taxon>NPAAA clade</taxon>
        <taxon>Hologalegina</taxon>
        <taxon>IRL clade</taxon>
        <taxon>Trifolieae</taxon>
        <taxon>Trifolium</taxon>
    </lineage>
</organism>
<sequence>MRACIFESSMSIFVNGSPTSDFKVGRGLRQSDPLSPSLFLIIAEGLAGLMRKVVEIGKFKGYRVNDDIQFQILQFADDTIFMGKGIWDNIWTIKIVLRSFELVSRLKINFVKSKLYGINVDSRLLEAGSSFLSCQSEVIPFKFLGIPVGANPRRRETWKSVVDAMSKRYDHLPFQLLDSNTVTTRANLLIWWKDVTGLSRGMEVDCFKLNVRNYVGSERFHGNGVIPLWSWQWNDRLTATAEQQLDDLKELLVGGQLWQQVVSALFRSQLRGHTVILPDL</sequence>
<evidence type="ECO:0000313" key="2">
    <source>
        <dbReference type="EMBL" id="PNY10310.1"/>
    </source>
</evidence>
<dbReference type="Proteomes" id="UP000236291">
    <property type="component" value="Unassembled WGS sequence"/>
</dbReference>
<comment type="caution">
    <text evidence="2">The sequence shown here is derived from an EMBL/GenBank/DDBJ whole genome shotgun (WGS) entry which is preliminary data.</text>
</comment>
<feature type="domain" description="Reverse transcriptase" evidence="1">
    <location>
        <begin position="10"/>
        <end position="147"/>
    </location>
</feature>
<reference evidence="2 3" key="1">
    <citation type="journal article" date="2014" name="Am. J. Bot.">
        <title>Genome assembly and annotation for red clover (Trifolium pratense; Fabaceae).</title>
        <authorList>
            <person name="Istvanek J."/>
            <person name="Jaros M."/>
            <person name="Krenek A."/>
            <person name="Repkova J."/>
        </authorList>
    </citation>
    <scope>NUCLEOTIDE SEQUENCE [LARGE SCALE GENOMIC DNA]</scope>
    <source>
        <strain evidence="3">cv. Tatra</strain>
        <tissue evidence="2">Young leaves</tissue>
    </source>
</reference>
<dbReference type="STRING" id="57577.A0A2K3P4W0"/>
<gene>
    <name evidence="2" type="ORF">L195_g006884</name>
</gene>
<dbReference type="ExpressionAtlas" id="A0A2K3P4W0">
    <property type="expression patterns" value="baseline"/>
</dbReference>